<evidence type="ECO:0000256" key="6">
    <source>
        <dbReference type="ARBA" id="ARBA00023136"/>
    </source>
</evidence>
<evidence type="ECO:0000256" key="7">
    <source>
        <dbReference type="ARBA" id="ARBA00023303"/>
    </source>
</evidence>
<dbReference type="Pfam" id="PF07885">
    <property type="entry name" value="Ion_trans_2"/>
    <property type="match status" value="1"/>
</dbReference>
<name>A0A4R5ETZ2_9RHOB</name>
<dbReference type="InterPro" id="IPR013099">
    <property type="entry name" value="K_chnl_dom"/>
</dbReference>
<dbReference type="EMBL" id="SMFP01000005">
    <property type="protein sequence ID" value="TDE38348.1"/>
    <property type="molecule type" value="Genomic_DNA"/>
</dbReference>
<keyword evidence="6 9" id="KW-0472">Membrane</keyword>
<organism evidence="11 12">
    <name type="scientific">Antarcticimicrobium sediminis</name>
    <dbReference type="NCBI Taxonomy" id="2546227"/>
    <lineage>
        <taxon>Bacteria</taxon>
        <taxon>Pseudomonadati</taxon>
        <taxon>Pseudomonadota</taxon>
        <taxon>Alphaproteobacteria</taxon>
        <taxon>Rhodobacterales</taxon>
        <taxon>Paracoccaceae</taxon>
        <taxon>Antarcticimicrobium</taxon>
    </lineage>
</organism>
<evidence type="ECO:0000256" key="4">
    <source>
        <dbReference type="ARBA" id="ARBA00022989"/>
    </source>
</evidence>
<dbReference type="Proteomes" id="UP000294662">
    <property type="component" value="Unassembled WGS sequence"/>
</dbReference>
<feature type="transmembrane region" description="Helical" evidence="9">
    <location>
        <begin position="60"/>
        <end position="83"/>
    </location>
</feature>
<evidence type="ECO:0000313" key="11">
    <source>
        <dbReference type="EMBL" id="TDE38348.1"/>
    </source>
</evidence>
<feature type="region of interest" description="Disordered" evidence="8">
    <location>
        <begin position="110"/>
        <end position="146"/>
    </location>
</feature>
<reference evidence="11 12" key="1">
    <citation type="submission" date="2019-03" db="EMBL/GenBank/DDBJ databases">
        <authorList>
            <person name="Zhang S."/>
        </authorList>
    </citation>
    <scope>NUCLEOTIDE SEQUENCE [LARGE SCALE GENOMIC DNA]</scope>
    <source>
        <strain evidence="11 12">S4J41</strain>
    </source>
</reference>
<dbReference type="PANTHER" id="PTHR11003:SF291">
    <property type="entry name" value="IP11374P"/>
    <property type="match status" value="1"/>
</dbReference>
<dbReference type="OrthoDB" id="9799090at2"/>
<dbReference type="GO" id="GO:0005886">
    <property type="term" value="C:plasma membrane"/>
    <property type="evidence" value="ECO:0007669"/>
    <property type="project" value="TreeGrafter"/>
</dbReference>
<dbReference type="AlphaFoldDB" id="A0A4R5ETZ2"/>
<keyword evidence="4 9" id="KW-1133">Transmembrane helix</keyword>
<dbReference type="GO" id="GO:0022841">
    <property type="term" value="F:potassium ion leak channel activity"/>
    <property type="evidence" value="ECO:0007669"/>
    <property type="project" value="TreeGrafter"/>
</dbReference>
<gene>
    <name evidence="11" type="ORF">E1B25_09490</name>
</gene>
<dbReference type="GO" id="GO:0015271">
    <property type="term" value="F:outward rectifier potassium channel activity"/>
    <property type="evidence" value="ECO:0007669"/>
    <property type="project" value="TreeGrafter"/>
</dbReference>
<feature type="domain" description="Potassium channel" evidence="10">
    <location>
        <begin position="13"/>
        <end position="81"/>
    </location>
</feature>
<keyword evidence="7 11" id="KW-0407">Ion channel</keyword>
<evidence type="ECO:0000256" key="3">
    <source>
        <dbReference type="ARBA" id="ARBA00022692"/>
    </source>
</evidence>
<keyword evidence="12" id="KW-1185">Reference proteome</keyword>
<keyword evidence="3 9" id="KW-0812">Transmembrane</keyword>
<comment type="caution">
    <text evidence="11">The sequence shown here is derived from an EMBL/GenBank/DDBJ whole genome shotgun (WGS) entry which is preliminary data.</text>
</comment>
<dbReference type="InterPro" id="IPR003280">
    <property type="entry name" value="2pore_dom_K_chnl"/>
</dbReference>
<comment type="subcellular location">
    <subcellularLocation>
        <location evidence="1">Membrane</location>
        <topology evidence="1">Multi-pass membrane protein</topology>
    </subcellularLocation>
</comment>
<dbReference type="Gene3D" id="1.10.287.70">
    <property type="match status" value="1"/>
</dbReference>
<accession>A0A4R5ETZ2</accession>
<dbReference type="PANTHER" id="PTHR11003">
    <property type="entry name" value="POTASSIUM CHANNEL, SUBFAMILY K"/>
    <property type="match status" value="1"/>
</dbReference>
<feature type="compositionally biased region" description="Acidic residues" evidence="8">
    <location>
        <begin position="110"/>
        <end position="120"/>
    </location>
</feature>
<evidence type="ECO:0000313" key="12">
    <source>
        <dbReference type="Proteomes" id="UP000294662"/>
    </source>
</evidence>
<dbReference type="GO" id="GO:0030322">
    <property type="term" value="P:stabilization of membrane potential"/>
    <property type="evidence" value="ECO:0007669"/>
    <property type="project" value="TreeGrafter"/>
</dbReference>
<dbReference type="RefSeq" id="WP_132828729.1">
    <property type="nucleotide sequence ID" value="NZ_SMFP01000005.1"/>
</dbReference>
<keyword evidence="2" id="KW-0813">Transport</keyword>
<evidence type="ECO:0000256" key="9">
    <source>
        <dbReference type="SAM" id="Phobius"/>
    </source>
</evidence>
<evidence type="ECO:0000256" key="2">
    <source>
        <dbReference type="ARBA" id="ARBA00022448"/>
    </source>
</evidence>
<feature type="transmembrane region" description="Helical" evidence="9">
    <location>
        <begin position="6"/>
        <end position="24"/>
    </location>
</feature>
<sequence length="146" mass="16548">MTQIKPFTVLLSLIFVVGFGTVFFRHVEGWNWLDSYFFTVVTISTVGYGELVPATDLGKIGTTALIFIGLGVFAIAIQQFALYNMRKREQETEWLIARLGHHEADLTIEEEDDILTANEDDPPRADMAPDPDLKSDPKPHRNRPRN</sequence>
<evidence type="ECO:0000259" key="10">
    <source>
        <dbReference type="Pfam" id="PF07885"/>
    </source>
</evidence>
<keyword evidence="5" id="KW-0406">Ion transport</keyword>
<protein>
    <submittedName>
        <fullName evidence="11">Two pore domain potassium channel family protein</fullName>
    </submittedName>
</protein>
<dbReference type="SUPFAM" id="SSF81324">
    <property type="entry name" value="Voltage-gated potassium channels"/>
    <property type="match status" value="1"/>
</dbReference>
<proteinExistence type="predicted"/>
<evidence type="ECO:0000256" key="8">
    <source>
        <dbReference type="SAM" id="MobiDB-lite"/>
    </source>
</evidence>
<evidence type="ECO:0000256" key="1">
    <source>
        <dbReference type="ARBA" id="ARBA00004141"/>
    </source>
</evidence>
<evidence type="ECO:0000256" key="5">
    <source>
        <dbReference type="ARBA" id="ARBA00023065"/>
    </source>
</evidence>